<organism evidence="3 4">
    <name type="scientific">Roridomyces roridus</name>
    <dbReference type="NCBI Taxonomy" id="1738132"/>
    <lineage>
        <taxon>Eukaryota</taxon>
        <taxon>Fungi</taxon>
        <taxon>Dikarya</taxon>
        <taxon>Basidiomycota</taxon>
        <taxon>Agaricomycotina</taxon>
        <taxon>Agaricomycetes</taxon>
        <taxon>Agaricomycetidae</taxon>
        <taxon>Agaricales</taxon>
        <taxon>Marasmiineae</taxon>
        <taxon>Mycenaceae</taxon>
        <taxon>Roridomyces</taxon>
    </lineage>
</organism>
<evidence type="ECO:0000313" key="3">
    <source>
        <dbReference type="EMBL" id="KAJ7618764.1"/>
    </source>
</evidence>
<dbReference type="Proteomes" id="UP001221142">
    <property type="component" value="Unassembled WGS sequence"/>
</dbReference>
<comment type="similarity">
    <text evidence="1">Belongs to the trichodiene synthase family.</text>
</comment>
<keyword evidence="4" id="KW-1185">Reference proteome</keyword>
<reference evidence="3" key="1">
    <citation type="submission" date="2023-03" db="EMBL/GenBank/DDBJ databases">
        <title>Massive genome expansion in bonnet fungi (Mycena s.s.) driven by repeated elements and novel gene families across ecological guilds.</title>
        <authorList>
            <consortium name="Lawrence Berkeley National Laboratory"/>
            <person name="Harder C.B."/>
            <person name="Miyauchi S."/>
            <person name="Viragh M."/>
            <person name="Kuo A."/>
            <person name="Thoen E."/>
            <person name="Andreopoulos B."/>
            <person name="Lu D."/>
            <person name="Skrede I."/>
            <person name="Drula E."/>
            <person name="Henrissat B."/>
            <person name="Morin E."/>
            <person name="Kohler A."/>
            <person name="Barry K."/>
            <person name="LaButti K."/>
            <person name="Morin E."/>
            <person name="Salamov A."/>
            <person name="Lipzen A."/>
            <person name="Mereny Z."/>
            <person name="Hegedus B."/>
            <person name="Baldrian P."/>
            <person name="Stursova M."/>
            <person name="Weitz H."/>
            <person name="Taylor A."/>
            <person name="Grigoriev I.V."/>
            <person name="Nagy L.G."/>
            <person name="Martin F."/>
            <person name="Kauserud H."/>
        </authorList>
    </citation>
    <scope>NUCLEOTIDE SEQUENCE</scope>
    <source>
        <strain evidence="3">9284</strain>
    </source>
</reference>
<name>A0AAD7BEH4_9AGAR</name>
<dbReference type="SFLD" id="SFLDS00005">
    <property type="entry name" value="Isoprenoid_Synthase_Type_I"/>
    <property type="match status" value="1"/>
</dbReference>
<gene>
    <name evidence="3" type="ORF">FB45DRAFT_932410</name>
</gene>
<proteinExistence type="inferred from homology"/>
<keyword evidence="2" id="KW-0456">Lyase</keyword>
<protein>
    <submittedName>
        <fullName evidence="3">Isoprenoid synthase domain-containing protein</fullName>
    </submittedName>
</protein>
<dbReference type="AlphaFoldDB" id="A0AAD7BEH4"/>
<evidence type="ECO:0000256" key="1">
    <source>
        <dbReference type="ARBA" id="ARBA00007946"/>
    </source>
</evidence>
<dbReference type="SFLD" id="SFLDG01021">
    <property type="entry name" value="Trichodiene_Synthase_Like"/>
    <property type="match status" value="1"/>
</dbReference>
<dbReference type="EMBL" id="JARKIF010000019">
    <property type="protein sequence ID" value="KAJ7618764.1"/>
    <property type="molecule type" value="Genomic_DNA"/>
</dbReference>
<dbReference type="Pfam" id="PF06330">
    <property type="entry name" value="TRI5"/>
    <property type="match status" value="1"/>
</dbReference>
<evidence type="ECO:0000256" key="2">
    <source>
        <dbReference type="ARBA" id="ARBA00023239"/>
    </source>
</evidence>
<dbReference type="GO" id="GO:0016838">
    <property type="term" value="F:carbon-oxygen lyase activity, acting on phosphates"/>
    <property type="evidence" value="ECO:0007669"/>
    <property type="project" value="InterPro"/>
</dbReference>
<dbReference type="InterPro" id="IPR008949">
    <property type="entry name" value="Isoprenoid_synthase_dom_sf"/>
</dbReference>
<sequence length="280" mass="31980">MMSARDSIDTLRNAINLKVRQWAYDDAEVHLFDSLAKKSSSLAEFFYYHHPFDVKLAFSFYAWFFFYIDDVAPRSSLESYQRLLLAGGAQPGPLTHLHTVLGDLYTHWEPVLANLMVSALMDLISATVLEGREDIIHMELRPTAKTWPSYMRVKSGTGPGFACALFPLVMHPNITDFIQALPDMEEYMCLMNDILSFHKEDLAGETTNYVFTRAQVEGKDPKRVLAEMAKEVTVVHQRIAATLDGFPEALATWVSFEHGFIAWHLKLERYKLAADFGFIW</sequence>
<dbReference type="InterPro" id="IPR024652">
    <property type="entry name" value="Trichodiene_synth"/>
</dbReference>
<accession>A0AAD7BEH4</accession>
<dbReference type="SUPFAM" id="SSF48576">
    <property type="entry name" value="Terpenoid synthases"/>
    <property type="match status" value="1"/>
</dbReference>
<dbReference type="Gene3D" id="1.10.600.10">
    <property type="entry name" value="Farnesyl Diphosphate Synthase"/>
    <property type="match status" value="1"/>
</dbReference>
<evidence type="ECO:0000313" key="4">
    <source>
        <dbReference type="Proteomes" id="UP001221142"/>
    </source>
</evidence>
<comment type="caution">
    <text evidence="3">The sequence shown here is derived from an EMBL/GenBank/DDBJ whole genome shotgun (WGS) entry which is preliminary data.</text>
</comment>